<feature type="domain" description="Membrane transport protein MMPL" evidence="7">
    <location>
        <begin position="645"/>
        <end position="850"/>
    </location>
</feature>
<feature type="domain" description="Membrane transport protein MMPL" evidence="7">
    <location>
        <begin position="97"/>
        <end position="432"/>
    </location>
</feature>
<keyword evidence="2" id="KW-1003">Cell membrane</keyword>
<evidence type="ECO:0000313" key="9">
    <source>
        <dbReference type="Proteomes" id="UP000326202"/>
    </source>
</evidence>
<feature type="transmembrane region" description="Helical" evidence="6">
    <location>
        <begin position="709"/>
        <end position="729"/>
    </location>
</feature>
<feature type="transmembrane region" description="Helical" evidence="6">
    <location>
        <begin position="798"/>
        <end position="818"/>
    </location>
</feature>
<evidence type="ECO:0000256" key="4">
    <source>
        <dbReference type="ARBA" id="ARBA00022989"/>
    </source>
</evidence>
<feature type="transmembrane region" description="Helical" evidence="6">
    <location>
        <begin position="824"/>
        <end position="846"/>
    </location>
</feature>
<dbReference type="SUPFAM" id="SSF82866">
    <property type="entry name" value="Multidrug efflux transporter AcrB transmembrane domain"/>
    <property type="match status" value="2"/>
</dbReference>
<protein>
    <submittedName>
        <fullName evidence="8">RND transporter</fullName>
    </submittedName>
</protein>
<feature type="transmembrane region" description="Helical" evidence="6">
    <location>
        <begin position="328"/>
        <end position="349"/>
    </location>
</feature>
<name>A0A5J6MHX0_9PROT</name>
<dbReference type="OrthoDB" id="7518665at2"/>
<feature type="transmembrane region" description="Helical" evidence="6">
    <location>
        <begin position="274"/>
        <end position="292"/>
    </location>
</feature>
<evidence type="ECO:0000256" key="3">
    <source>
        <dbReference type="ARBA" id="ARBA00022692"/>
    </source>
</evidence>
<dbReference type="InterPro" id="IPR017841">
    <property type="entry name" value="Hopanoid_biosynth_HpnN"/>
</dbReference>
<dbReference type="PANTHER" id="PTHR33406">
    <property type="entry name" value="MEMBRANE PROTEIN MJ1562-RELATED"/>
    <property type="match status" value="1"/>
</dbReference>
<proteinExistence type="predicted"/>
<dbReference type="Proteomes" id="UP000326202">
    <property type="component" value="Chromosome"/>
</dbReference>
<gene>
    <name evidence="8" type="ORF">FRZ44_19960</name>
</gene>
<dbReference type="RefSeq" id="WP_151177025.1">
    <property type="nucleotide sequence ID" value="NZ_CP042906.1"/>
</dbReference>
<dbReference type="AlphaFoldDB" id="A0A5J6MHX0"/>
<sequence length="858" mass="92017">MLERVVAALVDWSARRALLVVPLLALLTLWAGVHVVHTLKMNSDTSAMISSKLPWRQQSAALDKLFPQDSGQLVIVVDGSTPDQAEDATQALYEKLAAAPDHFISVRRPDGGPFFQRYGLLFLPLDTLQKMSDSIATAQPFIGSLRADPSLRGLFDMLALAADGIASQSAGLAMIQRPLDAIEASLTSTLDGKPKPVSWQTLLMDRPVEPRDLRHLILTQPVRDFSALSTAAAASKFIRDEARALGLTPDKGVTVRLTGSVALQDEELQTATQGLGTALTISITLVLLLLLVALRSAKLIVASFITLLVGLVLTFAFASFTVNPLNPISVAFAVMFIGLSIDFGIQFGVRFGQERFLDADPSTVLRRTGYAMARPLTLAAVAIAVGFASFLPTDYRGVSELGLIATAGMIITLILNLTLLPALLALLKPSGAPREMGYRWASSIDDFLLKQRRWILAAFGLVTVLGLVAAFWLQFDYNPLHLRDRKVESMATILDLMRDPLYSPFSVQVLAPNIDAAQDIAKKLSALPEVSAVLTAESFIPQDQDAKLAVIGDLQFLIGPTLDTTETKPPPTDDEIRASMKNCAEKLRHALPDLPVAQRLAAALDRAATGDAKLFPQLTEVLVAGLDARLKMLALALTAEPLDLSKLPEDLRREWIAPDGRARVQAMPSGDSNDNNTVTELVTAARTVAPDATGTAVEIYEAGRAVSNAFRVATIIALISITLLLGLLLRRLRDVLLVLAPILVAGFATILVCVATGLEFNFANIIALPLLLGIGVAFTIYFVVNWRKGVTHPLTSSTARAVLFSALATAASFGSLALSTHPGTAGMGLLLLVALLIMLSTIFLFLPALMGPPPSRPE</sequence>
<dbReference type="EMBL" id="CP042906">
    <property type="protein sequence ID" value="QEX16701.1"/>
    <property type="molecule type" value="Genomic_DNA"/>
</dbReference>
<evidence type="ECO:0000256" key="1">
    <source>
        <dbReference type="ARBA" id="ARBA00004651"/>
    </source>
</evidence>
<dbReference type="InterPro" id="IPR050545">
    <property type="entry name" value="Mycobact_MmpL"/>
</dbReference>
<dbReference type="InterPro" id="IPR004869">
    <property type="entry name" value="MMPL_dom"/>
</dbReference>
<dbReference type="NCBIfam" id="TIGR03480">
    <property type="entry name" value="HpnN"/>
    <property type="match status" value="1"/>
</dbReference>
<evidence type="ECO:0000256" key="5">
    <source>
        <dbReference type="ARBA" id="ARBA00023136"/>
    </source>
</evidence>
<feature type="transmembrane region" description="Helical" evidence="6">
    <location>
        <begin position="299"/>
        <end position="322"/>
    </location>
</feature>
<feature type="transmembrane region" description="Helical" evidence="6">
    <location>
        <begin position="370"/>
        <end position="391"/>
    </location>
</feature>
<keyword evidence="9" id="KW-1185">Reference proteome</keyword>
<dbReference type="Pfam" id="PF03176">
    <property type="entry name" value="MMPL"/>
    <property type="match status" value="2"/>
</dbReference>
<keyword evidence="4 6" id="KW-1133">Transmembrane helix</keyword>
<keyword evidence="5 6" id="KW-0472">Membrane</keyword>
<comment type="subcellular location">
    <subcellularLocation>
        <location evidence="1">Cell membrane</location>
        <topology evidence="1">Multi-pass membrane protein</topology>
    </subcellularLocation>
</comment>
<feature type="transmembrane region" description="Helical" evidence="6">
    <location>
        <begin position="454"/>
        <end position="475"/>
    </location>
</feature>
<dbReference type="PANTHER" id="PTHR33406:SF13">
    <property type="entry name" value="MEMBRANE PROTEIN YDFJ"/>
    <property type="match status" value="1"/>
</dbReference>
<dbReference type="KEGG" id="htq:FRZ44_19960"/>
<reference evidence="8 9" key="1">
    <citation type="submission" date="2019-08" db="EMBL/GenBank/DDBJ databases">
        <title>Hyperibacter terrae gen. nov., sp. nov. and Hyperibacter viscosus sp. nov., two new members in the family Rhodospirillaceae isolated from the rhizosphere of Hypericum perforatum.</title>
        <authorList>
            <person name="Noviana Z."/>
        </authorList>
    </citation>
    <scope>NUCLEOTIDE SEQUENCE [LARGE SCALE GENOMIC DNA]</scope>
    <source>
        <strain evidence="8 9">R5913</strain>
    </source>
</reference>
<feature type="transmembrane region" description="Helical" evidence="6">
    <location>
        <begin position="403"/>
        <end position="427"/>
    </location>
</feature>
<organism evidence="8 9">
    <name type="scientific">Hypericibacter terrae</name>
    <dbReference type="NCBI Taxonomy" id="2602015"/>
    <lineage>
        <taxon>Bacteria</taxon>
        <taxon>Pseudomonadati</taxon>
        <taxon>Pseudomonadota</taxon>
        <taxon>Alphaproteobacteria</taxon>
        <taxon>Rhodospirillales</taxon>
        <taxon>Dongiaceae</taxon>
        <taxon>Hypericibacter</taxon>
    </lineage>
</organism>
<evidence type="ECO:0000256" key="2">
    <source>
        <dbReference type="ARBA" id="ARBA00022475"/>
    </source>
</evidence>
<evidence type="ECO:0000313" key="8">
    <source>
        <dbReference type="EMBL" id="QEX16701.1"/>
    </source>
</evidence>
<evidence type="ECO:0000256" key="6">
    <source>
        <dbReference type="SAM" id="Phobius"/>
    </source>
</evidence>
<dbReference type="GO" id="GO:0005886">
    <property type="term" value="C:plasma membrane"/>
    <property type="evidence" value="ECO:0007669"/>
    <property type="project" value="UniProtKB-SubCell"/>
</dbReference>
<dbReference type="Gene3D" id="1.20.1640.10">
    <property type="entry name" value="Multidrug efflux transporter AcrB transmembrane domain"/>
    <property type="match status" value="2"/>
</dbReference>
<evidence type="ECO:0000259" key="7">
    <source>
        <dbReference type="Pfam" id="PF03176"/>
    </source>
</evidence>
<feature type="transmembrane region" description="Helical" evidence="6">
    <location>
        <begin position="736"/>
        <end position="758"/>
    </location>
</feature>
<feature type="transmembrane region" description="Helical" evidence="6">
    <location>
        <begin position="764"/>
        <end position="786"/>
    </location>
</feature>
<keyword evidence="3 6" id="KW-0812">Transmembrane</keyword>
<accession>A0A5J6MHX0</accession>